<sequence>MTKMVVADMDGTLLRSDLSVSDKNKQAIEYLRNKGIHFTVATGRPDQLVKEYIELLSLNEPLIMYNGSVVGHPFQEKRLYEQSLAKEDVRRIVEYCEQENIIWMCYTKDKIISKPNFRVDFFLERNQKLPENGRSIFEDIRDIDTIVNDYHVQKILLIEHNQDVYKKTKTLLEQYDQFTIATSQSGFLDINPIGVTKGEALKKLAEHYHIALEDVVVFGDQENDISMLQIAGTSIAMGNATAHAKDVADYVTSTNNEDGFAQWVFANL</sequence>
<dbReference type="RefSeq" id="WP_258877567.1">
    <property type="nucleotide sequence ID" value="NZ_CP048914.1"/>
</dbReference>
<dbReference type="PROSITE" id="PS01229">
    <property type="entry name" value="COF_2"/>
    <property type="match status" value="1"/>
</dbReference>
<evidence type="ECO:0000313" key="2">
    <source>
        <dbReference type="Proteomes" id="UP000514720"/>
    </source>
</evidence>
<dbReference type="InterPro" id="IPR000150">
    <property type="entry name" value="Cof"/>
</dbReference>
<dbReference type="SFLD" id="SFLDG01144">
    <property type="entry name" value="C2.B.4:_PGP_Like"/>
    <property type="match status" value="1"/>
</dbReference>
<dbReference type="AlphaFoldDB" id="A0A7L7KTL2"/>
<dbReference type="InterPro" id="IPR006379">
    <property type="entry name" value="HAD-SF_hydro_IIB"/>
</dbReference>
<dbReference type="SFLD" id="SFLDS00003">
    <property type="entry name" value="Haloacid_Dehalogenase"/>
    <property type="match status" value="1"/>
</dbReference>
<dbReference type="NCBIfam" id="TIGR01484">
    <property type="entry name" value="HAD-SF-IIB"/>
    <property type="match status" value="1"/>
</dbReference>
<dbReference type="Proteomes" id="UP000514720">
    <property type="component" value="Chromosome"/>
</dbReference>
<reference evidence="1 2" key="1">
    <citation type="submission" date="2020-02" db="EMBL/GenBank/DDBJ databases">
        <authorList>
            <person name="Zheng R.K."/>
            <person name="Sun C.M."/>
        </authorList>
    </citation>
    <scope>NUCLEOTIDE SEQUENCE [LARGE SCALE GENOMIC DNA]</scope>
    <source>
        <strain evidence="2">zrk13</strain>
    </source>
</reference>
<evidence type="ECO:0000313" key="1">
    <source>
        <dbReference type="EMBL" id="QMS85759.1"/>
    </source>
</evidence>
<dbReference type="SFLD" id="SFLDG01140">
    <property type="entry name" value="C2.B:_Phosphomannomutase_and_P"/>
    <property type="match status" value="1"/>
</dbReference>
<organism evidence="1 2">
    <name type="scientific">Candidatus Xianfuyuplasma coldseepsis</name>
    <dbReference type="NCBI Taxonomy" id="2782163"/>
    <lineage>
        <taxon>Bacteria</taxon>
        <taxon>Bacillati</taxon>
        <taxon>Mycoplasmatota</taxon>
        <taxon>Mollicutes</taxon>
        <taxon>Candidatus Izemoplasmatales</taxon>
        <taxon>Candidatus Izemoplasmataceae</taxon>
        <taxon>Candidatus Xianfuyuplasma</taxon>
    </lineage>
</organism>
<name>A0A7L7KTL2_9MOLU</name>
<keyword evidence="2" id="KW-1185">Reference proteome</keyword>
<dbReference type="Gene3D" id="3.40.50.1000">
    <property type="entry name" value="HAD superfamily/HAD-like"/>
    <property type="match status" value="1"/>
</dbReference>
<accession>A0A7L7KTL2</accession>
<dbReference type="SUPFAM" id="SSF56784">
    <property type="entry name" value="HAD-like"/>
    <property type="match status" value="1"/>
</dbReference>
<dbReference type="Gene3D" id="3.30.1240.10">
    <property type="match status" value="1"/>
</dbReference>
<dbReference type="GO" id="GO:0016791">
    <property type="term" value="F:phosphatase activity"/>
    <property type="evidence" value="ECO:0007669"/>
    <property type="project" value="TreeGrafter"/>
</dbReference>
<dbReference type="InterPro" id="IPR036412">
    <property type="entry name" value="HAD-like_sf"/>
</dbReference>
<dbReference type="EMBL" id="CP048914">
    <property type="protein sequence ID" value="QMS85759.1"/>
    <property type="molecule type" value="Genomic_DNA"/>
</dbReference>
<proteinExistence type="predicted"/>
<dbReference type="CDD" id="cd07516">
    <property type="entry name" value="HAD_Pase"/>
    <property type="match status" value="1"/>
</dbReference>
<dbReference type="Pfam" id="PF08282">
    <property type="entry name" value="Hydrolase_3"/>
    <property type="match status" value="1"/>
</dbReference>
<gene>
    <name evidence="1" type="ORF">G4Z02_08380</name>
</gene>
<dbReference type="GO" id="GO:0000287">
    <property type="term" value="F:magnesium ion binding"/>
    <property type="evidence" value="ECO:0007669"/>
    <property type="project" value="TreeGrafter"/>
</dbReference>
<dbReference type="PANTHER" id="PTHR10000">
    <property type="entry name" value="PHOSPHOSERINE PHOSPHATASE"/>
    <property type="match status" value="1"/>
</dbReference>
<dbReference type="KEGG" id="xcl:G4Z02_08380"/>
<dbReference type="InterPro" id="IPR023214">
    <property type="entry name" value="HAD_sf"/>
</dbReference>
<dbReference type="NCBIfam" id="TIGR00099">
    <property type="entry name" value="Cof-subfamily"/>
    <property type="match status" value="1"/>
</dbReference>
<dbReference type="GO" id="GO:0005829">
    <property type="term" value="C:cytosol"/>
    <property type="evidence" value="ECO:0007669"/>
    <property type="project" value="TreeGrafter"/>
</dbReference>
<protein>
    <submittedName>
        <fullName evidence="1">HAD family phosphatase</fullName>
    </submittedName>
</protein>
<dbReference type="PANTHER" id="PTHR10000:SF8">
    <property type="entry name" value="HAD SUPERFAMILY HYDROLASE-LIKE, TYPE 3"/>
    <property type="match status" value="1"/>
</dbReference>